<sequence length="131" mass="14869">MSMKSGLIKMAIKLTPNRLVIWVANRILKGIAELTKFRFDLDARQLYVQTRLYGEQDTIDVCFEGFGVFNDGGSYKFIVPQATSNRPWLNNLLSRIAGKAWQIPAMPPLEPQLELAAELFKTSPEALQKIR</sequence>
<name>A0ABN8X7B0_9GAMM</name>
<accession>A0ABN8X7B0</accession>
<dbReference type="EMBL" id="OX458333">
    <property type="protein sequence ID" value="CAI8825925.1"/>
    <property type="molecule type" value="Genomic_DNA"/>
</dbReference>
<organism evidence="1 2">
    <name type="scientific">Methylocaldum szegediense</name>
    <dbReference type="NCBI Taxonomy" id="73780"/>
    <lineage>
        <taxon>Bacteria</taxon>
        <taxon>Pseudomonadati</taxon>
        <taxon>Pseudomonadota</taxon>
        <taxon>Gammaproteobacteria</taxon>
        <taxon>Methylococcales</taxon>
        <taxon>Methylococcaceae</taxon>
        <taxon>Methylocaldum</taxon>
    </lineage>
</organism>
<gene>
    <name evidence="1" type="ORF">MSZNOR_2052</name>
</gene>
<reference evidence="1 2" key="1">
    <citation type="submission" date="2023-03" db="EMBL/GenBank/DDBJ databases">
        <authorList>
            <person name="Pearce D."/>
        </authorList>
    </citation>
    <scope>NUCLEOTIDE SEQUENCE [LARGE SCALE GENOMIC DNA]</scope>
    <source>
        <strain evidence="1">Msz</strain>
    </source>
</reference>
<protein>
    <submittedName>
        <fullName evidence="1">Uncharacterized protein</fullName>
    </submittedName>
</protein>
<evidence type="ECO:0000313" key="1">
    <source>
        <dbReference type="EMBL" id="CAI8825925.1"/>
    </source>
</evidence>
<keyword evidence="2" id="KW-1185">Reference proteome</keyword>
<proteinExistence type="predicted"/>
<evidence type="ECO:0000313" key="2">
    <source>
        <dbReference type="Proteomes" id="UP001162030"/>
    </source>
</evidence>
<dbReference type="Proteomes" id="UP001162030">
    <property type="component" value="Chromosome"/>
</dbReference>